<accession>A0A7U3VRX6</accession>
<keyword evidence="3" id="KW-0732">Signal</keyword>
<dbReference type="EMBL" id="AP018365">
    <property type="protein sequence ID" value="BBB01260.1"/>
    <property type="molecule type" value="Genomic_DNA"/>
</dbReference>
<organism evidence="5 6">
    <name type="scientific">Actinacidiphila reveromycinica</name>
    <dbReference type="NCBI Taxonomy" id="659352"/>
    <lineage>
        <taxon>Bacteria</taxon>
        <taxon>Bacillati</taxon>
        <taxon>Actinomycetota</taxon>
        <taxon>Actinomycetes</taxon>
        <taxon>Kitasatosporales</taxon>
        <taxon>Streptomycetaceae</taxon>
        <taxon>Actinacidiphila</taxon>
    </lineage>
</organism>
<dbReference type="GO" id="GO:0042918">
    <property type="term" value="P:alkanesulfonate transmembrane transport"/>
    <property type="evidence" value="ECO:0007669"/>
    <property type="project" value="TreeGrafter"/>
</dbReference>
<sequence>MTLTACGGASAADADGMTTVTVGVAGNIFDMPIRLADANGYFGKQKLKVKYVTTTAATGTSALQSGSIQFLNDSPTDFLSAVDRRVPETAIAADGGGNPLGLIVSTKFAKAHQLTAATPAAQVAKALDGSTGGSSSANTKGEASVYLKAYGVDPGKVKWVSLPSPAADKAALKSNQIDWFATSQPTPLAIQDTGDGVVVADSTKVKAWSEEQAGYGQVVVARNSYLSQHADVARKFATAVQQATAYMNANLDSATVQKVAAGALPGVSASVIKASLPQVEWPRSDAMKLSAWITTMTFINSLNALESGQAIVSSDNFTNRYLP</sequence>
<dbReference type="KEGG" id="arev:RVR_8575"/>
<reference evidence="5 6" key="4">
    <citation type="journal article" date="2020" name="Sci. Rep.">
        <title>beta-carboline chemical signals induce reveromycin production through a LuxR family regulator in Streptomyces sp. SN-593.</title>
        <authorList>
            <person name="Panthee S."/>
            <person name="Kito N."/>
            <person name="Hayashi T."/>
            <person name="Shimizu T."/>
            <person name="Ishikawa J."/>
            <person name="Hamamoto H."/>
            <person name="Osada H."/>
            <person name="Takahashi S."/>
        </authorList>
    </citation>
    <scope>NUCLEOTIDE SEQUENCE [LARGE SCALE GENOMIC DNA]</scope>
    <source>
        <strain evidence="5 6">SN-593</strain>
    </source>
</reference>
<evidence type="ECO:0000313" key="6">
    <source>
        <dbReference type="Proteomes" id="UP000595703"/>
    </source>
</evidence>
<dbReference type="AlphaFoldDB" id="A0A7U3VRX6"/>
<evidence type="ECO:0000256" key="2">
    <source>
        <dbReference type="ARBA" id="ARBA00010742"/>
    </source>
</evidence>
<feature type="domain" description="SsuA/THI5-like" evidence="4">
    <location>
        <begin position="32"/>
        <end position="250"/>
    </location>
</feature>
<reference evidence="5 6" key="2">
    <citation type="journal article" date="2011" name="J. Antibiot.">
        <title>Furaquinocins I and J: novel polyketide isoprenoid hybrid compounds from Streptomyces reveromyceticus SN-593.</title>
        <authorList>
            <person name="Panthee S."/>
            <person name="Takahashi S."/>
            <person name="Takagi H."/>
            <person name="Nogawa T."/>
            <person name="Oowada E."/>
            <person name="Uramoto M."/>
            <person name="Osada H."/>
        </authorList>
    </citation>
    <scope>NUCLEOTIDE SEQUENCE [LARGE SCALE GENOMIC DNA]</scope>
    <source>
        <strain evidence="5 6">SN-593</strain>
    </source>
</reference>
<protein>
    <recommendedName>
        <fullName evidence="4">SsuA/THI5-like domain-containing protein</fullName>
    </recommendedName>
</protein>
<dbReference type="PANTHER" id="PTHR30024">
    <property type="entry name" value="ALIPHATIC SULFONATES-BINDING PROTEIN-RELATED"/>
    <property type="match status" value="1"/>
</dbReference>
<dbReference type="InterPro" id="IPR015168">
    <property type="entry name" value="SsuA/THI5"/>
</dbReference>
<evidence type="ECO:0000256" key="3">
    <source>
        <dbReference type="ARBA" id="ARBA00022729"/>
    </source>
</evidence>
<keyword evidence="6" id="KW-1185">Reference proteome</keyword>
<reference evidence="5 6" key="3">
    <citation type="journal article" date="2011" name="Nat. Chem. Biol.">
        <title>Reveromycin A biosynthesis uses RevG and RevJ for stereospecific spiroacetal formation.</title>
        <authorList>
            <person name="Takahashi S."/>
            <person name="Toyoda A."/>
            <person name="Sekiyama Y."/>
            <person name="Takagi H."/>
            <person name="Nogawa T."/>
            <person name="Uramoto M."/>
            <person name="Suzuki R."/>
            <person name="Koshino H."/>
            <person name="Kumano T."/>
            <person name="Panthee S."/>
            <person name="Dairi T."/>
            <person name="Ishikawa J."/>
            <person name="Ikeda H."/>
            <person name="Sakaki Y."/>
            <person name="Osada H."/>
        </authorList>
    </citation>
    <scope>NUCLEOTIDE SEQUENCE [LARGE SCALE GENOMIC DNA]</scope>
    <source>
        <strain evidence="5 6">SN-593</strain>
    </source>
</reference>
<dbReference type="Proteomes" id="UP000595703">
    <property type="component" value="Chromosome"/>
</dbReference>
<gene>
    <name evidence="5" type="ORF">RVR_8575</name>
</gene>
<name>A0A7U3VRX6_9ACTN</name>
<dbReference type="PANTHER" id="PTHR30024:SF47">
    <property type="entry name" value="TAURINE-BINDING PERIPLASMIC PROTEIN"/>
    <property type="match status" value="1"/>
</dbReference>
<reference evidence="5 6" key="1">
    <citation type="journal article" date="2010" name="J. Bacteriol.">
        <title>Biochemical characterization of a novel indole prenyltransferase from Streptomyces sp. SN-593.</title>
        <authorList>
            <person name="Takahashi S."/>
            <person name="Takagi H."/>
            <person name="Toyoda A."/>
            <person name="Uramoto M."/>
            <person name="Nogawa T."/>
            <person name="Ueki M."/>
            <person name="Sakaki Y."/>
            <person name="Osada H."/>
        </authorList>
    </citation>
    <scope>NUCLEOTIDE SEQUENCE [LARGE SCALE GENOMIC DNA]</scope>
    <source>
        <strain evidence="5 6">SN-593</strain>
    </source>
</reference>
<evidence type="ECO:0000313" key="5">
    <source>
        <dbReference type="EMBL" id="BBB01260.1"/>
    </source>
</evidence>
<dbReference type="Gene3D" id="3.40.190.10">
    <property type="entry name" value="Periplasmic binding protein-like II"/>
    <property type="match status" value="2"/>
</dbReference>
<dbReference type="Pfam" id="PF09084">
    <property type="entry name" value="NMT1"/>
    <property type="match status" value="1"/>
</dbReference>
<evidence type="ECO:0000259" key="4">
    <source>
        <dbReference type="Pfam" id="PF09084"/>
    </source>
</evidence>
<evidence type="ECO:0000256" key="1">
    <source>
        <dbReference type="ARBA" id="ARBA00004418"/>
    </source>
</evidence>
<proteinExistence type="inferred from homology"/>
<comment type="similarity">
    <text evidence="2">Belongs to the bacterial solute-binding protein SsuA/TauA family.</text>
</comment>
<dbReference type="SUPFAM" id="SSF53850">
    <property type="entry name" value="Periplasmic binding protein-like II"/>
    <property type="match status" value="1"/>
</dbReference>
<dbReference type="GO" id="GO:0042597">
    <property type="term" value="C:periplasmic space"/>
    <property type="evidence" value="ECO:0007669"/>
    <property type="project" value="UniProtKB-SubCell"/>
</dbReference>
<comment type="subcellular location">
    <subcellularLocation>
        <location evidence="1">Periplasm</location>
    </subcellularLocation>
</comment>